<proteinExistence type="predicted"/>
<dbReference type="PANTHER" id="PTHR34472:SF1">
    <property type="entry name" value="SULFUR CARRIER PROTEIN THIS"/>
    <property type="match status" value="1"/>
</dbReference>
<dbReference type="Pfam" id="PF02597">
    <property type="entry name" value="ThiS"/>
    <property type="match status" value="1"/>
</dbReference>
<accession>A0A2U9NQK7</accession>
<sequence>MTTFRQFSLNGQIYRTSYPITLLELIVYFNYNKSLLVLEYNNLICNQKNWNKITIQNEDKIEIVTIVGGG</sequence>
<dbReference type="EMBL" id="MG755800">
    <property type="protein sequence ID" value="AWT39407.1"/>
    <property type="molecule type" value="Genomic_DNA"/>
</dbReference>
<dbReference type="NCBIfam" id="TIGR01683">
    <property type="entry name" value="thiS"/>
    <property type="match status" value="1"/>
</dbReference>
<reference evidence="1" key="1">
    <citation type="journal article" date="2018" name="Adv. Bot. Res.">
        <title>Evolution of the Plastid Genomes in Diatoms.</title>
        <authorList>
            <person name="Yu M."/>
            <person name="Ashworth M.P."/>
            <person name="Hajrah N.H."/>
            <person name="Khiyami M.A."/>
            <person name="Sabir M.J."/>
            <person name="Alhebshi A.M."/>
            <person name="Al-Malki A.L."/>
            <person name="Sabir J.S.M."/>
            <person name="Theriot E.C."/>
            <person name="Jansen R.K."/>
        </authorList>
    </citation>
    <scope>NUCLEOTIDE SEQUENCE</scope>
</reference>
<dbReference type="GeneID" id="36959104"/>
<dbReference type="RefSeq" id="YP_009496695.1">
    <property type="nucleotide sequence ID" value="NC_038001.1"/>
</dbReference>
<organism evidence="1">
    <name type="scientific">Entomoneis sp</name>
    <dbReference type="NCBI Taxonomy" id="186043"/>
    <lineage>
        <taxon>Eukaryota</taxon>
        <taxon>Sar</taxon>
        <taxon>Stramenopiles</taxon>
        <taxon>Ochrophyta</taxon>
        <taxon>Bacillariophyta</taxon>
        <taxon>Bacillariophyceae</taxon>
        <taxon>Bacillariophycidae</taxon>
        <taxon>Entomoneidaceae</taxon>
        <taxon>Entomoneis</taxon>
    </lineage>
</organism>
<name>A0A2U9NQK7_9STRA</name>
<gene>
    <name evidence="1" type="primary">thiS</name>
</gene>
<dbReference type="InterPro" id="IPR016155">
    <property type="entry name" value="Mopterin_synth/thiamin_S_b"/>
</dbReference>
<keyword evidence="1" id="KW-0934">Plastid</keyword>
<protein>
    <submittedName>
        <fullName evidence="1">Thiamine biosynthesis protein S</fullName>
    </submittedName>
</protein>
<keyword evidence="1" id="KW-0150">Chloroplast</keyword>
<dbReference type="Gene3D" id="3.10.20.30">
    <property type="match status" value="1"/>
</dbReference>
<dbReference type="AlphaFoldDB" id="A0A2U9NQK7"/>
<dbReference type="SUPFAM" id="SSF54285">
    <property type="entry name" value="MoaD/ThiS"/>
    <property type="match status" value="1"/>
</dbReference>
<geneLocation type="chloroplast" evidence="1"/>
<dbReference type="CDD" id="cd00565">
    <property type="entry name" value="Ubl_ThiS"/>
    <property type="match status" value="1"/>
</dbReference>
<dbReference type="InterPro" id="IPR010035">
    <property type="entry name" value="Thi_S"/>
</dbReference>
<dbReference type="InterPro" id="IPR003749">
    <property type="entry name" value="ThiS/MoaD-like"/>
</dbReference>
<evidence type="ECO:0000313" key="1">
    <source>
        <dbReference type="EMBL" id="AWT39407.1"/>
    </source>
</evidence>
<dbReference type="InterPro" id="IPR012675">
    <property type="entry name" value="Beta-grasp_dom_sf"/>
</dbReference>
<dbReference type="PANTHER" id="PTHR34472">
    <property type="entry name" value="SULFUR CARRIER PROTEIN THIS"/>
    <property type="match status" value="1"/>
</dbReference>